<evidence type="ECO:0000256" key="4">
    <source>
        <dbReference type="ARBA" id="ARBA00022692"/>
    </source>
</evidence>
<keyword evidence="2" id="KW-0217">Developmental protein</keyword>
<dbReference type="InterPro" id="IPR012552">
    <property type="entry name" value="DVL"/>
</dbReference>
<evidence type="ECO:0000256" key="1">
    <source>
        <dbReference type="ARBA" id="ARBA00004162"/>
    </source>
</evidence>
<evidence type="ECO:0000256" key="2">
    <source>
        <dbReference type="ARBA" id="ARBA00022473"/>
    </source>
</evidence>
<keyword evidence="10" id="KW-1185">Reference proteome</keyword>
<dbReference type="EMBL" id="JBBPBN010000050">
    <property type="protein sequence ID" value="KAK8992211.1"/>
    <property type="molecule type" value="Genomic_DNA"/>
</dbReference>
<evidence type="ECO:0000256" key="6">
    <source>
        <dbReference type="ARBA" id="ARBA00023136"/>
    </source>
</evidence>
<evidence type="ECO:0000256" key="3">
    <source>
        <dbReference type="ARBA" id="ARBA00022475"/>
    </source>
</evidence>
<evidence type="ECO:0000313" key="9">
    <source>
        <dbReference type="EMBL" id="KAK8992211.1"/>
    </source>
</evidence>
<evidence type="ECO:0000313" key="10">
    <source>
        <dbReference type="Proteomes" id="UP001396334"/>
    </source>
</evidence>
<dbReference type="Proteomes" id="UP001396334">
    <property type="component" value="Unassembled WGS sequence"/>
</dbReference>
<dbReference type="Pfam" id="PF08137">
    <property type="entry name" value="DVL"/>
    <property type="match status" value="1"/>
</dbReference>
<evidence type="ECO:0000256" key="7">
    <source>
        <dbReference type="ARBA" id="ARBA00024340"/>
    </source>
</evidence>
<keyword evidence="6" id="KW-0472">Membrane</keyword>
<name>A0ABR2PUS5_9ROSI</name>
<keyword evidence="5" id="KW-1133">Transmembrane helix</keyword>
<sequence length="91" mass="10741">MGQCRSVPSTVGDVEEGGRREGDEATWSSLKNKCFTIAMEQRSRFYIVRRKIGEREIPYGKHSEIYECEFEILVRFNQRTFTLKDRVLLFD</sequence>
<organism evidence="9 10">
    <name type="scientific">Hibiscus sabdariffa</name>
    <name type="common">roselle</name>
    <dbReference type="NCBI Taxonomy" id="183260"/>
    <lineage>
        <taxon>Eukaryota</taxon>
        <taxon>Viridiplantae</taxon>
        <taxon>Streptophyta</taxon>
        <taxon>Embryophyta</taxon>
        <taxon>Tracheophyta</taxon>
        <taxon>Spermatophyta</taxon>
        <taxon>Magnoliopsida</taxon>
        <taxon>eudicotyledons</taxon>
        <taxon>Gunneridae</taxon>
        <taxon>Pentapetalae</taxon>
        <taxon>rosids</taxon>
        <taxon>malvids</taxon>
        <taxon>Malvales</taxon>
        <taxon>Malvaceae</taxon>
        <taxon>Malvoideae</taxon>
        <taxon>Hibiscus</taxon>
    </lineage>
</organism>
<gene>
    <name evidence="9" type="ORF">V6N11_048302</name>
</gene>
<protein>
    <submittedName>
        <fullName evidence="9">Uncharacterized protein</fullName>
    </submittedName>
</protein>
<reference evidence="9 10" key="1">
    <citation type="journal article" date="2024" name="G3 (Bethesda)">
        <title>Genome assembly of Hibiscus sabdariffa L. provides insights into metabolisms of medicinal natural products.</title>
        <authorList>
            <person name="Kim T."/>
        </authorList>
    </citation>
    <scope>NUCLEOTIDE SEQUENCE [LARGE SCALE GENOMIC DNA]</scope>
    <source>
        <strain evidence="9">TK-2024</strain>
        <tissue evidence="9">Old leaves</tissue>
    </source>
</reference>
<evidence type="ECO:0000256" key="5">
    <source>
        <dbReference type="ARBA" id="ARBA00022989"/>
    </source>
</evidence>
<comment type="similarity">
    <text evidence="7">Belongs to the DVL/RTFL small polypeptides family.</text>
</comment>
<comment type="caution">
    <text evidence="9">The sequence shown here is derived from an EMBL/GenBank/DDBJ whole genome shotgun (WGS) entry which is preliminary data.</text>
</comment>
<accession>A0ABR2PUS5</accession>
<proteinExistence type="inferred from homology"/>
<keyword evidence="4" id="KW-0812">Transmembrane</keyword>
<keyword evidence="3" id="KW-1003">Cell membrane</keyword>
<evidence type="ECO:0000256" key="8">
    <source>
        <dbReference type="SAM" id="MobiDB-lite"/>
    </source>
</evidence>
<comment type="subcellular location">
    <subcellularLocation>
        <location evidence="1">Cell membrane</location>
        <topology evidence="1">Single-pass membrane protein</topology>
    </subcellularLocation>
</comment>
<feature type="region of interest" description="Disordered" evidence="8">
    <location>
        <begin position="1"/>
        <end position="23"/>
    </location>
</feature>